<evidence type="ECO:0000256" key="1">
    <source>
        <dbReference type="ARBA" id="ARBA00004123"/>
    </source>
</evidence>
<evidence type="ECO:0000256" key="10">
    <source>
        <dbReference type="ARBA" id="ARBA00076938"/>
    </source>
</evidence>
<dbReference type="Gene3D" id="1.25.10.10">
    <property type="entry name" value="Leucine-rich Repeat Variant"/>
    <property type="match status" value="1"/>
</dbReference>
<dbReference type="GO" id="GO:0031267">
    <property type="term" value="F:small GTPase binding"/>
    <property type="evidence" value="ECO:0007669"/>
    <property type="project" value="InterPro"/>
</dbReference>
<proteinExistence type="inferred from homology"/>
<dbReference type="PROSITE" id="PS50077">
    <property type="entry name" value="HEAT_REPEAT"/>
    <property type="match status" value="1"/>
</dbReference>
<dbReference type="Pfam" id="PF03810">
    <property type="entry name" value="IBN_N"/>
    <property type="match status" value="1"/>
</dbReference>
<dbReference type="STRING" id="451379.A0A158R5L1"/>
<comment type="similarity">
    <text evidence="8">Belongs to the importin beta family. Importin beta-2 subfamily.</text>
</comment>
<dbReference type="Proteomes" id="UP000046393">
    <property type="component" value="Unplaced"/>
</dbReference>
<dbReference type="InterPro" id="IPR001494">
    <property type="entry name" value="Importin-beta_N"/>
</dbReference>
<evidence type="ECO:0000256" key="3">
    <source>
        <dbReference type="ARBA" id="ARBA00022448"/>
    </source>
</evidence>
<evidence type="ECO:0000256" key="8">
    <source>
        <dbReference type="ARBA" id="ARBA00038423"/>
    </source>
</evidence>
<keyword evidence="6" id="KW-0653">Protein transport</keyword>
<comment type="subcellular location">
    <subcellularLocation>
        <location evidence="2">Cytoplasm</location>
    </subcellularLocation>
    <subcellularLocation>
        <location evidence="1">Nucleus</location>
    </subcellularLocation>
</comment>
<keyword evidence="5" id="KW-0677">Repeat</keyword>
<evidence type="ECO:0000256" key="7">
    <source>
        <dbReference type="ARBA" id="ARBA00023242"/>
    </source>
</evidence>
<dbReference type="AlphaFoldDB" id="A0A158R5L1"/>
<evidence type="ECO:0000259" key="13">
    <source>
        <dbReference type="PROSITE" id="PS50166"/>
    </source>
</evidence>
<evidence type="ECO:0000256" key="6">
    <source>
        <dbReference type="ARBA" id="ARBA00022927"/>
    </source>
</evidence>
<evidence type="ECO:0000256" key="12">
    <source>
        <dbReference type="PROSITE-ProRule" id="PRU00103"/>
    </source>
</evidence>
<reference evidence="15" key="1">
    <citation type="submission" date="2016-04" db="UniProtKB">
        <authorList>
            <consortium name="WormBaseParasite"/>
        </authorList>
    </citation>
    <scope>IDENTIFICATION</scope>
</reference>
<dbReference type="InterPro" id="IPR016024">
    <property type="entry name" value="ARM-type_fold"/>
</dbReference>
<dbReference type="PANTHER" id="PTHR10527">
    <property type="entry name" value="IMPORTIN BETA"/>
    <property type="match status" value="1"/>
</dbReference>
<evidence type="ECO:0000256" key="11">
    <source>
        <dbReference type="ARBA" id="ARBA00080641"/>
    </source>
</evidence>
<dbReference type="WBParaSite" id="SMUV_0000722501-mRNA-1">
    <property type="protein sequence ID" value="SMUV_0000722501-mRNA-1"/>
    <property type="gene ID" value="SMUV_0000722501"/>
</dbReference>
<dbReference type="SUPFAM" id="SSF48371">
    <property type="entry name" value="ARM repeat"/>
    <property type="match status" value="1"/>
</dbReference>
<dbReference type="InterPro" id="IPR058584">
    <property type="entry name" value="IMB1_TNPO1-like_TPR"/>
</dbReference>
<evidence type="ECO:0000256" key="2">
    <source>
        <dbReference type="ARBA" id="ARBA00004496"/>
    </source>
</evidence>
<evidence type="ECO:0000256" key="4">
    <source>
        <dbReference type="ARBA" id="ARBA00022490"/>
    </source>
</evidence>
<dbReference type="Pfam" id="PF25574">
    <property type="entry name" value="TPR_IMB1"/>
    <property type="match status" value="2"/>
</dbReference>
<evidence type="ECO:0000313" key="15">
    <source>
        <dbReference type="WBParaSite" id="SMUV_0000722501-mRNA-1"/>
    </source>
</evidence>
<feature type="domain" description="Importin N-terminal" evidence="13">
    <location>
        <begin position="36"/>
        <end position="104"/>
    </location>
</feature>
<dbReference type="InterPro" id="IPR011989">
    <property type="entry name" value="ARM-like"/>
</dbReference>
<keyword evidence="14" id="KW-1185">Reference proteome</keyword>
<dbReference type="FunFam" id="1.25.10.10:FF:000028">
    <property type="entry name" value="Transportin-1 isoform 1"/>
    <property type="match status" value="1"/>
</dbReference>
<keyword evidence="7" id="KW-0539">Nucleus</keyword>
<organism evidence="14 15">
    <name type="scientific">Syphacia muris</name>
    <dbReference type="NCBI Taxonomy" id="451379"/>
    <lineage>
        <taxon>Eukaryota</taxon>
        <taxon>Metazoa</taxon>
        <taxon>Ecdysozoa</taxon>
        <taxon>Nematoda</taxon>
        <taxon>Chromadorea</taxon>
        <taxon>Rhabditida</taxon>
        <taxon>Spirurina</taxon>
        <taxon>Oxyuridomorpha</taxon>
        <taxon>Oxyuroidea</taxon>
        <taxon>Oxyuridae</taxon>
        <taxon>Syphacia</taxon>
    </lineage>
</organism>
<dbReference type="InterPro" id="IPR021133">
    <property type="entry name" value="HEAT_type_2"/>
</dbReference>
<keyword evidence="4" id="KW-0963">Cytoplasm</keyword>
<evidence type="ECO:0000256" key="9">
    <source>
        <dbReference type="ARBA" id="ARBA00067327"/>
    </source>
</evidence>
<dbReference type="Pfam" id="PF13513">
    <property type="entry name" value="HEAT_EZ"/>
    <property type="match status" value="1"/>
</dbReference>
<protein>
    <recommendedName>
        <fullName evidence="9">Transportin-1</fullName>
    </recommendedName>
    <alternativeName>
        <fullName evidence="10">Importin beta-2</fullName>
    </alternativeName>
    <alternativeName>
        <fullName evidence="11">Karyopherin beta-2</fullName>
    </alternativeName>
</protein>
<evidence type="ECO:0000313" key="14">
    <source>
        <dbReference type="Proteomes" id="UP000046393"/>
    </source>
</evidence>
<sequence>MTGEAGEWRPVPEELQQVVELLRRSQSLDTETQKNVQERLNQLNGHPEFCCYLAFIMVEMRDEEVTNRSVSGLILKNSIRLTWVQLPEALQNYVKRTTLSAISDPQPLIRATVGIIITTIVIFGGFAQWPELIPTLCTLLDDTSVDTQEGAMGAIQKICEDSADMLLHQNYLNELVLKLLFFFNSPHAKLRAMAVNAVNCILLVQTEPLNNIMDVFLSQLFGLANDEDTEVQKQLCRALTLLLDSHLEKLVSQLGNIVEFMLVRTQDSNEATALEACEFWLALAENPQICKETLSPHLPQLIPILMRCMRYSEVDIMMLRGEIEEDCSVPDRQQDIRPRFHRAKTQTQSHSEDDGGNIHVEAFDADEPDNDSSTEWNLRKCSAASLDVLSGIFADDFLPTLLPILNEALFHEDWLVKESGILALGAVAEGCMNGIIPHLPELIPFLINSLRDRKALVRSIACWTLSRYCHFVVQQNQKTYFRPLLTELLARVLDDNKRVQEAACSAFATFEEEANVELVPYLPEIVSALCEAFKRYQAKNLLILYDAVGTLADSVGSNLNHPEYVEMLMKPLMEKWSVLADDDKELFPLLECLSSVATAINVSFLPYCEPVFHRCLSLIAQCLQQTQLAIENHAEYDMPDKDFLIMALDLLSGLAEGLSGNIEGFVASSHTVFLIYQCSLDPSPEVRQSSFALLGDLAKACYHHLEPHIHSFLPILKQNLDPELISVCNNSIWAIGEISMKIGTGMKQHINDLLPSLIYVMNRDKGPRTLLENTAITLGRLGLSCAAEVAPYLQQFIRAWCLALRNIRDNDEKESAFKGLCIMIDVNPAGVLPDFIFLCDAIASWSNPKDELKMMFARILHGFRNQVGDEHWIAFTSQFPAPLKQRLKIQYDV</sequence>
<dbReference type="GO" id="GO:0005737">
    <property type="term" value="C:cytoplasm"/>
    <property type="evidence" value="ECO:0007669"/>
    <property type="project" value="UniProtKB-SubCell"/>
</dbReference>
<feature type="repeat" description="HEAT" evidence="12">
    <location>
        <begin position="442"/>
        <end position="480"/>
    </location>
</feature>
<evidence type="ECO:0000256" key="5">
    <source>
        <dbReference type="ARBA" id="ARBA00022737"/>
    </source>
</evidence>
<dbReference type="PROSITE" id="PS50166">
    <property type="entry name" value="IMPORTIN_B_NT"/>
    <property type="match status" value="1"/>
</dbReference>
<name>A0A158R5L1_9BILA</name>
<keyword evidence="3" id="KW-0813">Transport</keyword>
<dbReference type="GO" id="GO:0031981">
    <property type="term" value="C:nuclear lumen"/>
    <property type="evidence" value="ECO:0007669"/>
    <property type="project" value="UniProtKB-ARBA"/>
</dbReference>
<dbReference type="GO" id="GO:0006606">
    <property type="term" value="P:protein import into nucleus"/>
    <property type="evidence" value="ECO:0007669"/>
    <property type="project" value="InterPro"/>
</dbReference>
<accession>A0A158R5L1</accession>
<dbReference type="InterPro" id="IPR040122">
    <property type="entry name" value="Importin_beta"/>
</dbReference>